<feature type="compositionally biased region" description="Basic and acidic residues" evidence="1">
    <location>
        <begin position="1382"/>
        <end position="1392"/>
    </location>
</feature>
<proteinExistence type="predicted"/>
<feature type="region of interest" description="Disordered" evidence="1">
    <location>
        <begin position="1382"/>
        <end position="1414"/>
    </location>
</feature>
<feature type="compositionally biased region" description="Basic and acidic residues" evidence="1">
    <location>
        <begin position="365"/>
        <end position="383"/>
    </location>
</feature>
<feature type="compositionally biased region" description="Polar residues" evidence="1">
    <location>
        <begin position="1879"/>
        <end position="1910"/>
    </location>
</feature>
<feature type="region of interest" description="Disordered" evidence="1">
    <location>
        <begin position="2345"/>
        <end position="2441"/>
    </location>
</feature>
<feature type="region of interest" description="Disordered" evidence="1">
    <location>
        <begin position="2172"/>
        <end position="2201"/>
    </location>
</feature>
<feature type="compositionally biased region" description="Polar residues" evidence="1">
    <location>
        <begin position="2373"/>
        <end position="2384"/>
    </location>
</feature>
<sequence>MMAFANVYSLIIDSFHHAIGGLKSFQIAFYERAANLPSAIDEIVSDSFRTSHPLRRAAGGPTTEPRAALTHIPTDVNPPDPVPNSSVLHVKKEFSQTSSICMSLACVLLTFYMTVLCVRRRRCRTLQGRTEHTRPLIRQTFPSSGVRAAPPGASFAFPVYIRAPCDEQAASGDSPPPQQTTCVTTSRPNDKQLPHISDPKTDVMSVGKDNFNKKLNMKTASRLTTSVKKAAAGTKTFLHNLPRLIMCPPENRRNGDGLLLYSLDVSANQTMGTRQFTNTVEPKTVFADRQPGTISMDQRPNTHRHGHAGGKATWATTKAGRGITQGFRRTNYHRSSRKTISPSVLSVPPAALTATTKYPRGSVVAREDGRVGNEDSNASDRRSRSLSPTVHKGRLRWTSSPDKAQNQKPTHSVFIQAPTRYTAIEQKPVPESRENLGRWAGGLPKERICEIRQKTRELETNLLVKDRKTAVSISPRKQPDTPIKHPHVGQQRTPYQLFKPSTRNGPVSELKQLKYPLPVKKKTPLSGSHKHGKCNPLTRNDEKPRFKSDWPIFSSSIVAKHPKRRKTQDKMSKNKPIRTVVRKGIRAQFERAETIEDPKRQRVTPILPIRPLASPVKFSDSHSLGIFELRKTATPNLCSLSGKGAFTSYTRRDQFRNPRVPVAGQETASMESNPGMSLADPSSVVNVPPATSVDTLHEAAILLLDQQHNRARHNTRFLSTSATELQSSSNDCSLMAEQPMPTQMPMYGPHGYIKSSFDVSNLKAELNVPLKGREYLKPAKKNNANGAKTEQVQFSQEAGAKNFLPPLLKRNKARTISLSQESKSKTYDKSFSINLQFQTPMGIASRAQPESNKSKVELRKASPLQFEMPMQEPLYSDIIQTLNPRSKTVGSLCTKKAGMGAYLDEASKRSSIIKPSTENSIRKISSNSSKYFLAPNITRQPSGKLKGNTVFRITRNRVTTLKTQQGQKAPHAPEIGLMTRKQLFQQRSKTVGEKEQTVAGSHNENTVLSHRTSDEKTPIFPPCNSFTAKFSGNQKISERAETFRVRRVDGTDSKDHSRQLLSDNNSLLINHKGSVGLDTGFLGNDKDKSVRSKSLFATSEQQKMFFTERSTHDTIPCSDSHKTNGQRIKKELDSELDTVLPLFSRLSNEHMPDSKQNLIHKVQNYKTKSEDPAKPEWKIIDNHKALDSHPKNDSVCPHYENIFCQSQPSFCSCSNSHCSFNVNHLSGSSSFNSNYATGSKCNNIGIRKSGIRQVKSPTKVLSVYDTMSRLHAHCWPPTKLHSPTHFRAYHAGKLRTSRSKTCSTTSSSLSLHRIKYSNGDRRHFRNKRIVKRIPSKENSTEFFLKNATKSPLLSRYENLRNNQVRYCKMKKTKLLRHEPYRKGRAFQKKEPSTPRSHRSYRARNRNNCSPLHKRRKNPNALVDCENFENCTQLDSGFLSIPSSIQDRQLQGIHSSFFNRKEKKLDVNSEMCSQSVCQNGEHYTFTSTTNRPKNHASLKNERSDSSVTKWDSEIPKLTRQQLQTNNSFAPRRLKINSLEAMQGYDNAANTIQVDFKNPFKQVSTATEAHLDGMGTSPTDPNSNSIPATKSHMTQTDTSISQSLDVAIQTSPTTMYTRSGSQSRRPTCRSNHLVQEYVKHRAREMRFERFLRRRQVSRLVPRKTEDKDFSICNTKNRNKLVFRTRVSKNKPSPLGVMSRCSKDQAGVFEFQPLKKCPQEQMPPLEEENQNLSQKKIHLPQKKETISIKTSECVDSIAPNAVSANDETKLFTMTLSENENTPQFEPPQNVSQAKREIKCISHPSHGQGIFTRPTQKKHPHLNEAKENSSNSEQGLSPRTFELHNMCLVRPSWKNVNIEEVDRRVKWALRLRRELQLSRSSSGQMENSSLSSDLNHNIKGNYSSSENRTNQNNGACKKPRKVEEYHTDVCNDSKTDVRAGDINNEPFYSSTSMYCDSDVKQNGRFCSSQNLAKNDGDSSNAKESSSCGYNKESKITFNHVTKTDKPEHFFVRESAALESSTRTEQSLSLQDLTASASKVLPNDRPASAGFQAQTDHASWKKKAQPEGHSPPGKTFLATPCCPPSVRPRLVGSLVQRLPQVPLSSFVEWFIETSDPKNFLTSDKSSASSDEKGSECKSISGNNTASATVQQVRTTYPSQQAGRRLMFHSDEAQYKSSTISSIQIRPTMADTSTSKRQNNDDHGFSKTTSFLSTDSFQYSLNHVKGLKENYKTAHHFNSKVVNSNESNQTTSNERKGRTDLNDLKWCISSKTESCSSNATPPLCFEKSLAYKTKTLRSATSDYVIAKKIVSPQTVDAEGQSASQINSQTYTCDDRAAAVETLVETDKRCGSETLCSSSGQDDYEETDTDHAQDRRQRQACHSKNSINPLHTSGIDETLSSSPVTDIYQVPKAKLNQNDSNEPLYLERETPQASSNTQRSRITEKREVDEKSDCLHLNLEGVAQSGTGHKDDTVERKCDPGIRHILMKLRQPECDDCPTVSEQKSGKVRITLRRSSDVFPNRLKTAFCAHATPH</sequence>
<feature type="compositionally biased region" description="Polar residues" evidence="1">
    <location>
        <begin position="1824"/>
        <end position="1833"/>
    </location>
</feature>
<dbReference type="EMBL" id="RQTK01000126">
    <property type="protein sequence ID" value="RUS86857.1"/>
    <property type="molecule type" value="Genomic_DNA"/>
</dbReference>
<feature type="region of interest" description="Disordered" evidence="1">
    <location>
        <begin position="1801"/>
        <end position="1833"/>
    </location>
</feature>
<accession>A0A3S1AAL1</accession>
<keyword evidence="3" id="KW-1185">Reference proteome</keyword>
<feature type="region of interest" description="Disordered" evidence="1">
    <location>
        <begin position="1487"/>
        <end position="1509"/>
    </location>
</feature>
<evidence type="ECO:0000313" key="2">
    <source>
        <dbReference type="EMBL" id="RUS86857.1"/>
    </source>
</evidence>
<feature type="compositionally biased region" description="Polar residues" evidence="1">
    <location>
        <begin position="2424"/>
        <end position="2433"/>
    </location>
</feature>
<feature type="region of interest" description="Disordered" evidence="1">
    <location>
        <begin position="291"/>
        <end position="311"/>
    </location>
</feature>
<feature type="compositionally biased region" description="Polar residues" evidence="1">
    <location>
        <begin position="2172"/>
        <end position="2191"/>
    </location>
</feature>
<feature type="compositionally biased region" description="Basic residues" evidence="1">
    <location>
        <begin position="520"/>
        <end position="533"/>
    </location>
</feature>
<feature type="region of interest" description="Disordered" evidence="1">
    <location>
        <begin position="167"/>
        <end position="200"/>
    </location>
</feature>
<feature type="region of interest" description="Disordered" evidence="1">
    <location>
        <begin position="1874"/>
        <end position="1918"/>
    </location>
</feature>
<feature type="compositionally biased region" description="Polar residues" evidence="1">
    <location>
        <begin position="397"/>
        <end position="410"/>
    </location>
</feature>
<feature type="region of interest" description="Disordered" evidence="1">
    <location>
        <begin position="358"/>
        <end position="411"/>
    </location>
</feature>
<dbReference type="OrthoDB" id="6161786at2759"/>
<organism evidence="2 3">
    <name type="scientific">Elysia chlorotica</name>
    <name type="common">Eastern emerald elysia</name>
    <name type="synonym">Sea slug</name>
    <dbReference type="NCBI Taxonomy" id="188477"/>
    <lineage>
        <taxon>Eukaryota</taxon>
        <taxon>Metazoa</taxon>
        <taxon>Spiralia</taxon>
        <taxon>Lophotrochozoa</taxon>
        <taxon>Mollusca</taxon>
        <taxon>Gastropoda</taxon>
        <taxon>Heterobranchia</taxon>
        <taxon>Euthyneura</taxon>
        <taxon>Panpulmonata</taxon>
        <taxon>Sacoglossa</taxon>
        <taxon>Placobranchoidea</taxon>
        <taxon>Plakobranchidae</taxon>
        <taxon>Elysia</taxon>
    </lineage>
</organism>
<feature type="region of interest" description="Disordered" evidence="1">
    <location>
        <begin position="2034"/>
        <end position="2075"/>
    </location>
</feature>
<feature type="compositionally biased region" description="Polar residues" evidence="1">
    <location>
        <begin position="2132"/>
        <end position="2146"/>
    </location>
</feature>
<reference evidence="2 3" key="1">
    <citation type="submission" date="2019-01" db="EMBL/GenBank/DDBJ databases">
        <title>A draft genome assembly of the solar-powered sea slug Elysia chlorotica.</title>
        <authorList>
            <person name="Cai H."/>
            <person name="Li Q."/>
            <person name="Fang X."/>
            <person name="Li J."/>
            <person name="Curtis N.E."/>
            <person name="Altenburger A."/>
            <person name="Shibata T."/>
            <person name="Feng M."/>
            <person name="Maeda T."/>
            <person name="Schwartz J.A."/>
            <person name="Shigenobu S."/>
            <person name="Lundholm N."/>
            <person name="Nishiyama T."/>
            <person name="Yang H."/>
            <person name="Hasebe M."/>
            <person name="Li S."/>
            <person name="Pierce S.K."/>
            <person name="Wang J."/>
        </authorList>
    </citation>
    <scope>NUCLEOTIDE SEQUENCE [LARGE SCALE GENOMIC DNA]</scope>
    <source>
        <strain evidence="2">EC2010</strain>
        <tissue evidence="2">Whole organism of an adult</tissue>
    </source>
</reference>
<feature type="region of interest" description="Disordered" evidence="1">
    <location>
        <begin position="2115"/>
        <end position="2146"/>
    </location>
</feature>
<protein>
    <submittedName>
        <fullName evidence="2">Uncharacterized protein</fullName>
    </submittedName>
</protein>
<comment type="caution">
    <text evidence="2">The sequence shown here is derived from an EMBL/GenBank/DDBJ whole genome shotgun (WGS) entry which is preliminary data.</text>
</comment>
<feature type="compositionally biased region" description="Basic residues" evidence="1">
    <location>
        <begin position="1395"/>
        <end position="1404"/>
    </location>
</feature>
<gene>
    <name evidence="2" type="ORF">EGW08_005394</name>
</gene>
<feature type="region of interest" description="Disordered" evidence="1">
    <location>
        <begin position="470"/>
        <end position="491"/>
    </location>
</feature>
<feature type="region of interest" description="Disordered" evidence="1">
    <location>
        <begin position="520"/>
        <end position="541"/>
    </location>
</feature>
<evidence type="ECO:0000256" key="1">
    <source>
        <dbReference type="SAM" id="MobiDB-lite"/>
    </source>
</evidence>
<name>A0A3S1AAL1_ELYCH</name>
<feature type="compositionally biased region" description="Basic and acidic residues" evidence="1">
    <location>
        <begin position="188"/>
        <end position="200"/>
    </location>
</feature>
<feature type="compositionally biased region" description="Basic and acidic residues" evidence="1">
    <location>
        <begin position="1497"/>
        <end position="1509"/>
    </location>
</feature>
<evidence type="ECO:0000313" key="3">
    <source>
        <dbReference type="Proteomes" id="UP000271974"/>
    </source>
</evidence>
<dbReference type="Proteomes" id="UP000271974">
    <property type="component" value="Unassembled WGS sequence"/>
</dbReference>